<organism evidence="2 3">
    <name type="scientific">Simplicispira suum</name>
    <dbReference type="NCBI Taxonomy" id="2109915"/>
    <lineage>
        <taxon>Bacteria</taxon>
        <taxon>Pseudomonadati</taxon>
        <taxon>Pseudomonadota</taxon>
        <taxon>Betaproteobacteria</taxon>
        <taxon>Burkholderiales</taxon>
        <taxon>Comamonadaceae</taxon>
        <taxon>Simplicispira</taxon>
    </lineage>
</organism>
<protein>
    <submittedName>
        <fullName evidence="2">Cell shape determination protein CcmA</fullName>
    </submittedName>
</protein>
<evidence type="ECO:0000313" key="3">
    <source>
        <dbReference type="Proteomes" id="UP000239326"/>
    </source>
</evidence>
<dbReference type="PANTHER" id="PTHR35024">
    <property type="entry name" value="HYPOTHETICAL CYTOSOLIC PROTEIN"/>
    <property type="match status" value="1"/>
</dbReference>
<name>A0A2S0N0L4_9BURK</name>
<accession>A0A2S0N0L4</accession>
<keyword evidence="3" id="KW-1185">Reference proteome</keyword>
<dbReference type="AlphaFoldDB" id="A0A2S0N0L4"/>
<dbReference type="EMBL" id="CP027669">
    <property type="protein sequence ID" value="AVO41679.1"/>
    <property type="molecule type" value="Genomic_DNA"/>
</dbReference>
<comment type="similarity">
    <text evidence="1">Belongs to the bactofilin family.</text>
</comment>
<dbReference type="RefSeq" id="WP_106446656.1">
    <property type="nucleotide sequence ID" value="NZ_CP027669.1"/>
</dbReference>
<proteinExistence type="inferred from homology"/>
<dbReference type="KEGG" id="simp:C6571_10650"/>
<dbReference type="Pfam" id="PF04519">
    <property type="entry name" value="Bactofilin"/>
    <property type="match status" value="1"/>
</dbReference>
<dbReference type="Proteomes" id="UP000239326">
    <property type="component" value="Chromosome"/>
</dbReference>
<dbReference type="PANTHER" id="PTHR35024:SF4">
    <property type="entry name" value="POLYMER-FORMING CYTOSKELETAL PROTEIN"/>
    <property type="match status" value="1"/>
</dbReference>
<sequence length="132" mass="13889">MFSRNKQPAIKSLIAQGSRIEGDVHFADGLRIDGEVHGDVRAQGGQSGLLVISALARVEGAVHAAHVIVNGEVVGPVHATELLELQPKARITGDVHYKALEMHQGATICGSMTPTDAVLEEKPPLKLASSAQ</sequence>
<evidence type="ECO:0000256" key="1">
    <source>
        <dbReference type="ARBA" id="ARBA00044755"/>
    </source>
</evidence>
<reference evidence="2 3" key="1">
    <citation type="submission" date="2018-03" db="EMBL/GenBank/DDBJ databases">
        <title>Genome sequencing of Simplicispira sp.</title>
        <authorList>
            <person name="Kim S.-J."/>
            <person name="Heo J."/>
            <person name="Kwon S.-W."/>
        </authorList>
    </citation>
    <scope>NUCLEOTIDE SEQUENCE [LARGE SCALE GENOMIC DNA]</scope>
    <source>
        <strain evidence="2 3">SC1-8</strain>
    </source>
</reference>
<dbReference type="InterPro" id="IPR007607">
    <property type="entry name" value="BacA/B"/>
</dbReference>
<evidence type="ECO:0000313" key="2">
    <source>
        <dbReference type="EMBL" id="AVO41679.1"/>
    </source>
</evidence>
<dbReference type="OrthoDB" id="8903691at2"/>
<gene>
    <name evidence="2" type="ORF">C6571_10650</name>
</gene>